<keyword evidence="1" id="KW-0732">Signal</keyword>
<dbReference type="HOGENOM" id="CLU_2359584_0_0_1"/>
<sequence>MVNFAAAALACLAMTPLIGAFPTNSTLLKAAHHNGTHHHVARSNLTAAEHFLEPINGTHHHFTRSNTTLLRDFHHNGTHHSPSFHLSDIYELRWQC</sequence>
<dbReference type="Proteomes" id="UP000015530">
    <property type="component" value="Unassembled WGS sequence"/>
</dbReference>
<dbReference type="AlphaFoldDB" id="T0KI69"/>
<evidence type="ECO:0000256" key="1">
    <source>
        <dbReference type="SAM" id="SignalP"/>
    </source>
</evidence>
<feature type="chain" id="PRO_5004566123" evidence="1">
    <location>
        <begin position="21"/>
        <end position="96"/>
    </location>
</feature>
<evidence type="ECO:0000313" key="2">
    <source>
        <dbReference type="EMBL" id="EQB51909.1"/>
    </source>
</evidence>
<feature type="signal peptide" evidence="1">
    <location>
        <begin position="1"/>
        <end position="20"/>
    </location>
</feature>
<name>T0KI69_COLGC</name>
<organism evidence="2 3">
    <name type="scientific">Colletotrichum gloeosporioides (strain Cg-14)</name>
    <name type="common">Anthracnose fungus</name>
    <name type="synonym">Glomerella cingulata</name>
    <dbReference type="NCBI Taxonomy" id="1237896"/>
    <lineage>
        <taxon>Eukaryota</taxon>
        <taxon>Fungi</taxon>
        <taxon>Dikarya</taxon>
        <taxon>Ascomycota</taxon>
        <taxon>Pezizomycotina</taxon>
        <taxon>Sordariomycetes</taxon>
        <taxon>Hypocreomycetidae</taxon>
        <taxon>Glomerellales</taxon>
        <taxon>Glomerellaceae</taxon>
        <taxon>Colletotrichum</taxon>
        <taxon>Colletotrichum gloeosporioides species complex</taxon>
    </lineage>
</organism>
<proteinExistence type="predicted"/>
<protein>
    <submittedName>
        <fullName evidence="2">Uncharacterized protein</fullName>
    </submittedName>
</protein>
<evidence type="ECO:0000313" key="3">
    <source>
        <dbReference type="Proteomes" id="UP000015530"/>
    </source>
</evidence>
<accession>T0KI69</accession>
<reference evidence="3" key="1">
    <citation type="journal article" date="2013" name="Mol. Plant Microbe Interact.">
        <title>Global aspects of pacC regulation of pathogenicity genes in Colletotrichum gloeosporioides as revealed by transcriptome analysis.</title>
        <authorList>
            <person name="Alkan N."/>
            <person name="Meng X."/>
            <person name="Friedlander G."/>
            <person name="Reuveni E."/>
            <person name="Sukno S."/>
            <person name="Sherman A."/>
            <person name="Thon M."/>
            <person name="Fluhr R."/>
            <person name="Prusky D."/>
        </authorList>
    </citation>
    <scope>NUCLEOTIDE SEQUENCE [LARGE SCALE GENOMIC DNA]</scope>
    <source>
        <strain evidence="3">Cg-14</strain>
    </source>
</reference>
<gene>
    <name evidence="2" type="ORF">CGLO_08509</name>
</gene>
<comment type="caution">
    <text evidence="2">The sequence shown here is derived from an EMBL/GenBank/DDBJ whole genome shotgun (WGS) entry which is preliminary data.</text>
</comment>
<dbReference type="EMBL" id="AMYD01001716">
    <property type="protein sequence ID" value="EQB51909.1"/>
    <property type="molecule type" value="Genomic_DNA"/>
</dbReference>
<dbReference type="OrthoDB" id="4812729at2759"/>